<protein>
    <submittedName>
        <fullName evidence="1">Uncharacterized protein</fullName>
    </submittedName>
</protein>
<dbReference type="Proteomes" id="UP000032683">
    <property type="component" value="Unassembled WGS sequence"/>
</dbReference>
<proteinExistence type="predicted"/>
<comment type="caution">
    <text evidence="1">The sequence shown here is derived from an EMBL/GenBank/DDBJ whole genome shotgun (WGS) entry which is preliminary data.</text>
</comment>
<evidence type="ECO:0000313" key="2">
    <source>
        <dbReference type="Proteomes" id="UP000032683"/>
    </source>
</evidence>
<organism evidence="1 2">
    <name type="scientific">Komagataeibacter xylinus NBRC 13693</name>
    <dbReference type="NCBI Taxonomy" id="1234668"/>
    <lineage>
        <taxon>Bacteria</taxon>
        <taxon>Pseudomonadati</taxon>
        <taxon>Pseudomonadota</taxon>
        <taxon>Alphaproteobacteria</taxon>
        <taxon>Acetobacterales</taxon>
        <taxon>Acetobacteraceae</taxon>
        <taxon>Komagataeibacter</taxon>
    </lineage>
</organism>
<evidence type="ECO:0000313" key="1">
    <source>
        <dbReference type="EMBL" id="GAO01019.1"/>
    </source>
</evidence>
<gene>
    <name evidence="1" type="ORF">Gxy13693_087_001</name>
</gene>
<dbReference type="AlphaFoldDB" id="A0A0D6QCF4"/>
<reference evidence="1 2" key="1">
    <citation type="submission" date="2012-11" db="EMBL/GenBank/DDBJ databases">
        <title>Whole genome sequence of Gluconacetobacter xylinus NBRC 13693.</title>
        <authorList>
            <person name="Azuma Y."/>
            <person name="Higashiura N."/>
            <person name="Hirakawa H."/>
            <person name="Matsushita K."/>
        </authorList>
    </citation>
    <scope>NUCLEOTIDE SEQUENCE [LARGE SCALE GENOMIC DNA]</scope>
    <source>
        <strain evidence="1 2">NBRC 13693</strain>
    </source>
</reference>
<accession>A0A0D6QCF4</accession>
<name>A0A0D6QCF4_KOMXY</name>
<sequence length="120" mass="13459">MGPEPRTSTIDALRETLEFAGIEFLNADRSLGVRLLRRWIIIQNAPENFVRLGDPISIFKDGKYAIAETPQGKKIISVPPEGGTYARTYAVPGETGTVIEVVRRQYSELEDGHYDYVAFK</sequence>
<dbReference type="EMBL" id="BANJ01000087">
    <property type="protein sequence ID" value="GAO01019.1"/>
    <property type="molecule type" value="Genomic_DNA"/>
</dbReference>